<keyword evidence="2" id="KW-1185">Reference proteome</keyword>
<evidence type="ECO:0000313" key="2">
    <source>
        <dbReference type="Proteomes" id="UP000266723"/>
    </source>
</evidence>
<dbReference type="EMBL" id="QGKV02001556">
    <property type="protein sequence ID" value="KAF3517470.1"/>
    <property type="molecule type" value="Genomic_DNA"/>
</dbReference>
<name>A0ABQ7ASY8_BRACR</name>
<sequence length="107" mass="12736">MKLRGKLRAEETSFFQNAELLHRRASKNVMLPKLSFDVRSREVSREEEEAREQREMEYRPPKQAISSKVYDLDLNGFTESQLRKREIDRSFFVREEDSVIRLVSTAI</sequence>
<comment type="caution">
    <text evidence="1">The sequence shown here is derived from an EMBL/GenBank/DDBJ whole genome shotgun (WGS) entry which is preliminary data.</text>
</comment>
<accession>A0ABQ7ASY8</accession>
<dbReference type="Proteomes" id="UP000266723">
    <property type="component" value="Unassembled WGS sequence"/>
</dbReference>
<proteinExistence type="predicted"/>
<gene>
    <name evidence="1" type="ORF">DY000_02062172</name>
</gene>
<reference evidence="1 2" key="1">
    <citation type="journal article" date="2020" name="BMC Genomics">
        <title>Intraspecific diversification of the crop wild relative Brassica cretica Lam. using demographic model selection.</title>
        <authorList>
            <person name="Kioukis A."/>
            <person name="Michalopoulou V.A."/>
            <person name="Briers L."/>
            <person name="Pirintsos S."/>
            <person name="Studholme D.J."/>
            <person name="Pavlidis P."/>
            <person name="Sarris P.F."/>
        </authorList>
    </citation>
    <scope>NUCLEOTIDE SEQUENCE [LARGE SCALE GENOMIC DNA]</scope>
    <source>
        <strain evidence="2">cv. PFS-1207/04</strain>
    </source>
</reference>
<protein>
    <submittedName>
        <fullName evidence="1">Uncharacterized protein</fullName>
    </submittedName>
</protein>
<organism evidence="1 2">
    <name type="scientific">Brassica cretica</name>
    <name type="common">Mustard</name>
    <dbReference type="NCBI Taxonomy" id="69181"/>
    <lineage>
        <taxon>Eukaryota</taxon>
        <taxon>Viridiplantae</taxon>
        <taxon>Streptophyta</taxon>
        <taxon>Embryophyta</taxon>
        <taxon>Tracheophyta</taxon>
        <taxon>Spermatophyta</taxon>
        <taxon>Magnoliopsida</taxon>
        <taxon>eudicotyledons</taxon>
        <taxon>Gunneridae</taxon>
        <taxon>Pentapetalae</taxon>
        <taxon>rosids</taxon>
        <taxon>malvids</taxon>
        <taxon>Brassicales</taxon>
        <taxon>Brassicaceae</taxon>
        <taxon>Brassiceae</taxon>
        <taxon>Brassica</taxon>
    </lineage>
</organism>
<evidence type="ECO:0000313" key="1">
    <source>
        <dbReference type="EMBL" id="KAF3517470.1"/>
    </source>
</evidence>